<dbReference type="EMBL" id="CP047650">
    <property type="protein sequence ID" value="QHI99449.1"/>
    <property type="molecule type" value="Genomic_DNA"/>
</dbReference>
<dbReference type="InterPro" id="IPR032259">
    <property type="entry name" value="HIBYL-CoA-H"/>
</dbReference>
<evidence type="ECO:0000313" key="3">
    <source>
        <dbReference type="EMBL" id="QHI99449.1"/>
    </source>
</evidence>
<keyword evidence="3" id="KW-0413">Isomerase</keyword>
<keyword evidence="4" id="KW-1185">Reference proteome</keyword>
<dbReference type="GO" id="GO:0016853">
    <property type="term" value="F:isomerase activity"/>
    <property type="evidence" value="ECO:0007669"/>
    <property type="project" value="UniProtKB-KW"/>
</dbReference>
<dbReference type="GO" id="GO:0003860">
    <property type="term" value="F:3-hydroxyisobutyryl-CoA hydrolase activity"/>
    <property type="evidence" value="ECO:0007669"/>
    <property type="project" value="InterPro"/>
</dbReference>
<protein>
    <submittedName>
        <fullName evidence="3">Enoyl-CoA hydratase/isomerase family protein</fullName>
    </submittedName>
</protein>
<gene>
    <name evidence="3" type="ORF">GT347_16575</name>
</gene>
<dbReference type="PANTHER" id="PTHR43176">
    <property type="entry name" value="3-HYDROXYISOBUTYRYL-COA HYDROLASE-RELATED"/>
    <property type="match status" value="1"/>
</dbReference>
<sequence length="354" mass="38437">MTEQILGEVIDGVGVLTLNRPKALNALSLEMVRGMYEQLSLWSTDPQVRAVLVRGAGEKAFCAGGDIRWLHDSWRAGDGQWLRFFEEEYALDLFIAEYPKPYVALMDGYTMGGGMGIAQPAALRMVTERTRMAMPEVGIGYFPDVGGSFFLPRLPGFIGFYLGLTGVQIGAADALFAGLADVCVGSAETQDLPALIARLHQIPWHRPPQQRVAGWTTPADIGHAPLSALSEAIALHFGQPGAAAIVASLRTEQRPQFQPWAEETLALIAKRSPLAVAVTWELLSRGSGAPLADCLRMELALDQAWLPRGDLIEGVRALLVDKDHSPRWNPPTLEAVDEALIQSFFQPATQAAQA</sequence>
<evidence type="ECO:0000256" key="1">
    <source>
        <dbReference type="ARBA" id="ARBA00022801"/>
    </source>
</evidence>
<dbReference type="Proteomes" id="UP000464787">
    <property type="component" value="Chromosome"/>
</dbReference>
<dbReference type="InterPro" id="IPR029045">
    <property type="entry name" value="ClpP/crotonase-like_dom_sf"/>
</dbReference>
<dbReference type="InterPro" id="IPR045004">
    <property type="entry name" value="ECH_dom"/>
</dbReference>
<dbReference type="NCBIfam" id="NF004127">
    <property type="entry name" value="PRK05617.1"/>
    <property type="match status" value="1"/>
</dbReference>
<dbReference type="AlphaFoldDB" id="A0A857J8S3"/>
<reference evidence="3 4" key="1">
    <citation type="submission" date="2020-01" db="EMBL/GenBank/DDBJ databases">
        <title>Genome sequencing of strain KACC 21265.</title>
        <authorList>
            <person name="Heo J."/>
            <person name="Kim S.-J."/>
            <person name="Kim J.-S."/>
            <person name="Hong S.-B."/>
            <person name="Kwon S.-W."/>
        </authorList>
    </citation>
    <scope>NUCLEOTIDE SEQUENCE [LARGE SCALE GENOMIC DNA]</scope>
    <source>
        <strain evidence="3 4">KACC 21265</strain>
    </source>
</reference>
<dbReference type="CDD" id="cd06558">
    <property type="entry name" value="crotonase-like"/>
    <property type="match status" value="1"/>
</dbReference>
<evidence type="ECO:0000313" key="4">
    <source>
        <dbReference type="Proteomes" id="UP000464787"/>
    </source>
</evidence>
<dbReference type="Gene3D" id="3.90.226.10">
    <property type="entry name" value="2-enoyl-CoA Hydratase, Chain A, domain 1"/>
    <property type="match status" value="1"/>
</dbReference>
<dbReference type="PANTHER" id="PTHR43176:SF6">
    <property type="entry name" value="3-HYDROXYISOBUTYRYL-COA HYDROLASE"/>
    <property type="match status" value="1"/>
</dbReference>
<evidence type="ECO:0000259" key="2">
    <source>
        <dbReference type="Pfam" id="PF16113"/>
    </source>
</evidence>
<organism evidence="3 4">
    <name type="scientific">Xylophilus rhododendri</name>
    <dbReference type="NCBI Taxonomy" id="2697032"/>
    <lineage>
        <taxon>Bacteria</taxon>
        <taxon>Pseudomonadati</taxon>
        <taxon>Pseudomonadota</taxon>
        <taxon>Betaproteobacteria</taxon>
        <taxon>Burkholderiales</taxon>
        <taxon>Xylophilus</taxon>
    </lineage>
</organism>
<dbReference type="RefSeq" id="WP_160553262.1">
    <property type="nucleotide sequence ID" value="NZ_CP047650.1"/>
</dbReference>
<name>A0A857J8S3_9BURK</name>
<accession>A0A857J8S3</accession>
<dbReference type="KEGG" id="xyk:GT347_16575"/>
<feature type="domain" description="Enoyl-CoA hydratase/isomerase" evidence="2">
    <location>
        <begin position="13"/>
        <end position="345"/>
    </location>
</feature>
<keyword evidence="1" id="KW-0378">Hydrolase</keyword>
<dbReference type="SUPFAM" id="SSF52096">
    <property type="entry name" value="ClpP/crotonase"/>
    <property type="match status" value="1"/>
</dbReference>
<dbReference type="GO" id="GO:0006574">
    <property type="term" value="P:L-valine catabolic process"/>
    <property type="evidence" value="ECO:0007669"/>
    <property type="project" value="TreeGrafter"/>
</dbReference>
<proteinExistence type="predicted"/>
<dbReference type="Pfam" id="PF16113">
    <property type="entry name" value="ECH_2"/>
    <property type="match status" value="1"/>
</dbReference>